<evidence type="ECO:0000313" key="3">
    <source>
        <dbReference type="Proteomes" id="UP001168552"/>
    </source>
</evidence>
<dbReference type="Proteomes" id="UP001168552">
    <property type="component" value="Unassembled WGS sequence"/>
</dbReference>
<keyword evidence="1" id="KW-0732">Signal</keyword>
<protein>
    <submittedName>
        <fullName evidence="2">DUF2490 domain-containing protein</fullName>
    </submittedName>
</protein>
<proteinExistence type="predicted"/>
<dbReference type="EMBL" id="JAUHJS010000001">
    <property type="protein sequence ID" value="MDN4164041.1"/>
    <property type="molecule type" value="Genomic_DNA"/>
</dbReference>
<feature type="chain" id="PRO_5046430876" evidence="1">
    <location>
        <begin position="21"/>
        <end position="268"/>
    </location>
</feature>
<name>A0ABT8F0R7_9BACT</name>
<evidence type="ECO:0000313" key="2">
    <source>
        <dbReference type="EMBL" id="MDN4164041.1"/>
    </source>
</evidence>
<accession>A0ABT8F0R7</accession>
<sequence>MKYAIHLLLTLLSLSITVLGQESPLYPEKPSEKVIKNSAEMWTGFYTKYRLTDKLFYYGEYHIRRKEFLKEMGQIYLRFGASYIVNKNFEITGGIVTPFYWAPNPEDPNIDKVVPQFRFWQQFLFIIPFDRLKIYHQIRTEQRWRRDYLEGSEFVLTHRFRYKLLAYYPLNMTKLEKNAIFLSMYEEIFIQAGKSVIYDHLEDNRVFVGLGYILNENIQFQSGYQWTYRHKESPFVYENRHMLRFSVYHNLDFYNKKLQKNKGVKLVD</sequence>
<comment type="caution">
    <text evidence="2">The sequence shown here is derived from an EMBL/GenBank/DDBJ whole genome shotgun (WGS) entry which is preliminary data.</text>
</comment>
<dbReference type="Pfam" id="PF10677">
    <property type="entry name" value="DUF2490"/>
    <property type="match status" value="1"/>
</dbReference>
<gene>
    <name evidence="2" type="ORF">QWY31_00935</name>
</gene>
<feature type="signal peptide" evidence="1">
    <location>
        <begin position="1"/>
        <end position="20"/>
    </location>
</feature>
<reference evidence="2" key="1">
    <citation type="submission" date="2023-06" db="EMBL/GenBank/DDBJ databases">
        <title>Cytophagales bacterium Strain LB-30, isolated from soil.</title>
        <authorList>
            <person name="Liu B."/>
        </authorList>
    </citation>
    <scope>NUCLEOTIDE SEQUENCE</scope>
    <source>
        <strain evidence="2">LB-30</strain>
    </source>
</reference>
<evidence type="ECO:0000256" key="1">
    <source>
        <dbReference type="SAM" id="SignalP"/>
    </source>
</evidence>
<organism evidence="2 3">
    <name type="scientific">Shiella aurantiaca</name>
    <dbReference type="NCBI Taxonomy" id="3058365"/>
    <lineage>
        <taxon>Bacteria</taxon>
        <taxon>Pseudomonadati</taxon>
        <taxon>Bacteroidota</taxon>
        <taxon>Cytophagia</taxon>
        <taxon>Cytophagales</taxon>
        <taxon>Shiellaceae</taxon>
        <taxon>Shiella</taxon>
    </lineage>
</organism>
<keyword evidence="3" id="KW-1185">Reference proteome</keyword>
<dbReference type="RefSeq" id="WP_320002568.1">
    <property type="nucleotide sequence ID" value="NZ_JAUHJS010000001.1"/>
</dbReference>
<dbReference type="InterPro" id="IPR019619">
    <property type="entry name" value="DUF2490"/>
</dbReference>